<dbReference type="AlphaFoldDB" id="A0A120FI73"/>
<dbReference type="InterPro" id="IPR010982">
    <property type="entry name" value="Lambda_DNA-bd_dom_sf"/>
</dbReference>
<keyword evidence="2" id="KW-1185">Reference proteome</keyword>
<comment type="caution">
    <text evidence="1">The sequence shown here is derived from an EMBL/GenBank/DDBJ whole genome shotgun (WGS) entry which is preliminary data.</text>
</comment>
<dbReference type="InterPro" id="IPR001387">
    <property type="entry name" value="Cro/C1-type_HTH"/>
</dbReference>
<organism evidence="1 2">
    <name type="scientific">Rhizobium altiplani</name>
    <dbReference type="NCBI Taxonomy" id="1864509"/>
    <lineage>
        <taxon>Bacteria</taxon>
        <taxon>Pseudomonadati</taxon>
        <taxon>Pseudomonadota</taxon>
        <taxon>Alphaproteobacteria</taxon>
        <taxon>Hyphomicrobiales</taxon>
        <taxon>Rhizobiaceae</taxon>
        <taxon>Rhizobium/Agrobacterium group</taxon>
        <taxon>Rhizobium</taxon>
    </lineage>
</organism>
<accession>A0A120FI73</accession>
<dbReference type="OrthoDB" id="8085722at2"/>
<evidence type="ECO:0000313" key="2">
    <source>
        <dbReference type="Proteomes" id="UP000068164"/>
    </source>
</evidence>
<dbReference type="RefSeq" id="WP_062372525.1">
    <property type="nucleotide sequence ID" value="NZ_LNCD01000105.1"/>
</dbReference>
<gene>
    <name evidence="1" type="ORF">AS026_13970</name>
</gene>
<dbReference type="Proteomes" id="UP000068164">
    <property type="component" value="Unassembled WGS sequence"/>
</dbReference>
<dbReference type="SUPFAM" id="SSF47413">
    <property type="entry name" value="lambda repressor-like DNA-binding domains"/>
    <property type="match status" value="1"/>
</dbReference>
<dbReference type="EMBL" id="LNCD01000105">
    <property type="protein sequence ID" value="KWV47072.1"/>
    <property type="molecule type" value="Genomic_DNA"/>
</dbReference>
<name>A0A120FI73_9HYPH</name>
<reference evidence="1 2" key="1">
    <citation type="submission" date="2015-11" db="EMBL/GenBank/DDBJ databases">
        <title>Draft Genome Sequence of the Strain BR 10423 (Rhizobium sp.) isolated from nodules of Mimosa pudica.</title>
        <authorList>
            <person name="Barauna A.C."/>
            <person name="Zilli J.E."/>
            <person name="Simoes-Araujo J.L."/>
            <person name="Reis V.M."/>
            <person name="James E.K."/>
            <person name="Reis F.B.Jr."/>
            <person name="Rouws L.F."/>
            <person name="Passos S.R."/>
            <person name="Gois S.R."/>
        </authorList>
    </citation>
    <scope>NUCLEOTIDE SEQUENCE [LARGE SCALE GENOMIC DNA]</scope>
    <source>
        <strain evidence="1 2">BR10423</strain>
    </source>
</reference>
<proteinExistence type="predicted"/>
<dbReference type="Gene3D" id="1.10.260.40">
    <property type="entry name" value="lambda repressor-like DNA-binding domains"/>
    <property type="match status" value="1"/>
</dbReference>
<dbReference type="GO" id="GO:0003677">
    <property type="term" value="F:DNA binding"/>
    <property type="evidence" value="ECO:0007669"/>
    <property type="project" value="InterPro"/>
</dbReference>
<evidence type="ECO:0000313" key="1">
    <source>
        <dbReference type="EMBL" id="KWV47072.1"/>
    </source>
</evidence>
<evidence type="ECO:0008006" key="3">
    <source>
        <dbReference type="Google" id="ProtNLM"/>
    </source>
</evidence>
<sequence>MELRETVKEWRRDGALSQSRAAEILGVPLRSLQHIEQGRAFRYAAMMTLAVEALKGMEHHGA</sequence>
<dbReference type="CDD" id="cd00093">
    <property type="entry name" value="HTH_XRE"/>
    <property type="match status" value="1"/>
</dbReference>
<protein>
    <recommendedName>
        <fullName evidence="3">HTH cro/C1-type domain-containing protein</fullName>
    </recommendedName>
</protein>